<dbReference type="EMBL" id="BARS01046398">
    <property type="protein sequence ID" value="GAG29262.1"/>
    <property type="molecule type" value="Genomic_DNA"/>
</dbReference>
<feature type="non-terminal residue" evidence="1">
    <location>
        <position position="1"/>
    </location>
</feature>
<sequence length="81" mass="8925">GEVREVEFKQGRKVVQRRVCEVTAEDTGKRYSVWESAALGTFIDHVAKEGIGDIVFLRFDGLGKAKTGQNAPKLFTVAIAE</sequence>
<accession>X0X1E0</accession>
<gene>
    <name evidence="1" type="ORF">S01H1_69846</name>
</gene>
<evidence type="ECO:0000313" key="1">
    <source>
        <dbReference type="EMBL" id="GAG29262.1"/>
    </source>
</evidence>
<proteinExistence type="predicted"/>
<organism evidence="1">
    <name type="scientific">marine sediment metagenome</name>
    <dbReference type="NCBI Taxonomy" id="412755"/>
    <lineage>
        <taxon>unclassified sequences</taxon>
        <taxon>metagenomes</taxon>
        <taxon>ecological metagenomes</taxon>
    </lineage>
</organism>
<protein>
    <submittedName>
        <fullName evidence="1">Uncharacterized protein</fullName>
    </submittedName>
</protein>
<name>X0X1E0_9ZZZZ</name>
<dbReference type="AlphaFoldDB" id="X0X1E0"/>
<reference evidence="1" key="1">
    <citation type="journal article" date="2014" name="Front. Microbiol.">
        <title>High frequency of phylogenetically diverse reductive dehalogenase-homologous genes in deep subseafloor sedimentary metagenomes.</title>
        <authorList>
            <person name="Kawai M."/>
            <person name="Futagami T."/>
            <person name="Toyoda A."/>
            <person name="Takaki Y."/>
            <person name="Nishi S."/>
            <person name="Hori S."/>
            <person name="Arai W."/>
            <person name="Tsubouchi T."/>
            <person name="Morono Y."/>
            <person name="Uchiyama I."/>
            <person name="Ito T."/>
            <person name="Fujiyama A."/>
            <person name="Inagaki F."/>
            <person name="Takami H."/>
        </authorList>
    </citation>
    <scope>NUCLEOTIDE SEQUENCE</scope>
    <source>
        <strain evidence="1">Expedition CK06-06</strain>
    </source>
</reference>
<comment type="caution">
    <text evidence="1">The sequence shown here is derived from an EMBL/GenBank/DDBJ whole genome shotgun (WGS) entry which is preliminary data.</text>
</comment>